<keyword evidence="2 12" id="KW-1003">Cell membrane</keyword>
<dbReference type="SUPFAM" id="SSF56024">
    <property type="entry name" value="Phospholipase D/nuclease"/>
    <property type="match status" value="2"/>
</dbReference>
<feature type="active site" evidence="12">
    <location>
        <position position="223"/>
    </location>
</feature>
<feature type="active site" evidence="12">
    <location>
        <position position="221"/>
    </location>
</feature>
<keyword evidence="7 12" id="KW-1133">Transmembrane helix</keyword>
<comment type="catalytic activity">
    <reaction evidence="12">
        <text>2 a 1,2-diacyl-sn-glycero-3-phospho-(1'-sn-glycerol) = a cardiolipin + glycerol</text>
        <dbReference type="Rhea" id="RHEA:31451"/>
        <dbReference type="ChEBI" id="CHEBI:17754"/>
        <dbReference type="ChEBI" id="CHEBI:62237"/>
        <dbReference type="ChEBI" id="CHEBI:64716"/>
    </reaction>
</comment>
<dbReference type="Gene3D" id="3.30.870.10">
    <property type="entry name" value="Endonuclease Chain A"/>
    <property type="match status" value="2"/>
</dbReference>
<dbReference type="InterPro" id="IPR022924">
    <property type="entry name" value="Cardiolipin_synthase"/>
</dbReference>
<feature type="domain" description="PLD phosphodiesterase" evidence="14">
    <location>
        <begin position="216"/>
        <end position="243"/>
    </location>
</feature>
<dbReference type="PANTHER" id="PTHR21248">
    <property type="entry name" value="CARDIOLIPIN SYNTHASE"/>
    <property type="match status" value="1"/>
</dbReference>
<proteinExistence type="inferred from homology"/>
<dbReference type="NCBIfam" id="TIGR04265">
    <property type="entry name" value="bac_cardiolipin"/>
    <property type="match status" value="1"/>
</dbReference>
<dbReference type="AlphaFoldDB" id="A0A512AW28"/>
<evidence type="ECO:0000256" key="5">
    <source>
        <dbReference type="ARBA" id="ARBA00022692"/>
    </source>
</evidence>
<feature type="transmembrane region" description="Helical" evidence="12">
    <location>
        <begin position="6"/>
        <end position="23"/>
    </location>
</feature>
<evidence type="ECO:0000259" key="14">
    <source>
        <dbReference type="PROSITE" id="PS50035"/>
    </source>
</evidence>
<keyword evidence="5 12" id="KW-0812">Transmembrane</keyword>
<feature type="active site" evidence="12">
    <location>
        <position position="403"/>
    </location>
</feature>
<sequence length="483" mass="55322">MNWILISDIIYIVLLVPVSLQIIRDTRSSTKTLAYLLLVIFLPVFGIIFYFSFGINYHKRQVYTKKLFDDEVLGTELRERIISKTHTNLLNNQAAIQDGKSLVNLLLKDSWSPLTEGNRVKFLFNGEEKFPELLHALRGATHHIHLEYYIIENDIISNQLKEVLIQKARQGVQVRVIYDDFGSRAIRKKFVRELHQGGVEAYPFNRIKLLFLANRLNYRNHRKIIIVDGKCGFVGGINISDRYINRPESQNEYYWRDTHLRIDGPGIFYLQYIFFCDWNFCSRQRLTPETIYFSSPKPDDANVNVQIAASGPDSPTPTIMLSIFKAINLARKEILITTPYFIPGESLLDALKVAALSGVAVKLLAPGFSDSRLVNAAAWSYYDDLLTAGVEIYMYRKGFVHAKTMVVDGYISVVGTANMDFRSYELNFEVNALVYGEETATQLAQAFTNDLFHAEKLIPATWANRSGYKKLFERIARLLSPLL</sequence>
<protein>
    <recommendedName>
        <fullName evidence="12 13">Cardiolipin synthase</fullName>
        <shortName evidence="12">CL synthase</shortName>
        <ecNumber evidence="12 13">2.7.8.-</ecNumber>
    </recommendedName>
</protein>
<dbReference type="InterPro" id="IPR027379">
    <property type="entry name" value="CLS_N"/>
</dbReference>
<dbReference type="PANTHER" id="PTHR21248:SF22">
    <property type="entry name" value="PHOSPHOLIPASE D"/>
    <property type="match status" value="1"/>
</dbReference>
<keyword evidence="6" id="KW-0677">Repeat</keyword>
<keyword evidence="3 12" id="KW-0444">Lipid biosynthesis</keyword>
<evidence type="ECO:0000256" key="3">
    <source>
        <dbReference type="ARBA" id="ARBA00022516"/>
    </source>
</evidence>
<dbReference type="InterPro" id="IPR001736">
    <property type="entry name" value="PLipase_D/transphosphatidylase"/>
</dbReference>
<keyword evidence="11 12" id="KW-1208">Phospholipid metabolism</keyword>
<dbReference type="EC" id="2.7.8.-" evidence="12 13"/>
<dbReference type="GO" id="GO:0032049">
    <property type="term" value="P:cardiolipin biosynthetic process"/>
    <property type="evidence" value="ECO:0007669"/>
    <property type="project" value="UniProtKB-UniRule"/>
</dbReference>
<evidence type="ECO:0000256" key="2">
    <source>
        <dbReference type="ARBA" id="ARBA00022475"/>
    </source>
</evidence>
<keyword evidence="8 12" id="KW-0443">Lipid metabolism</keyword>
<dbReference type="PROSITE" id="PS50035">
    <property type="entry name" value="PLD"/>
    <property type="match status" value="2"/>
</dbReference>
<reference evidence="15 16" key="1">
    <citation type="submission" date="2019-07" db="EMBL/GenBank/DDBJ databases">
        <title>Whole genome shotgun sequence of Adhaeribacter aerolatus NBRC 106133.</title>
        <authorList>
            <person name="Hosoyama A."/>
            <person name="Uohara A."/>
            <person name="Ohji S."/>
            <person name="Ichikawa N."/>
        </authorList>
    </citation>
    <scope>NUCLEOTIDE SEQUENCE [LARGE SCALE GENOMIC DNA]</scope>
    <source>
        <strain evidence="15 16">NBRC 106133</strain>
    </source>
</reference>
<dbReference type="RefSeq" id="WP_146896697.1">
    <property type="nucleotide sequence ID" value="NZ_BJYS01000008.1"/>
</dbReference>
<feature type="active site" evidence="12">
    <location>
        <position position="401"/>
    </location>
</feature>
<dbReference type="EMBL" id="BJYS01000008">
    <property type="protein sequence ID" value="GEO03880.1"/>
    <property type="molecule type" value="Genomic_DNA"/>
</dbReference>
<dbReference type="InterPro" id="IPR025202">
    <property type="entry name" value="PLD-like_dom"/>
</dbReference>
<comment type="subcellular location">
    <subcellularLocation>
        <location evidence="1 12">Cell membrane</location>
        <topology evidence="1 12">Multi-pass membrane protein</topology>
    </subcellularLocation>
</comment>
<evidence type="ECO:0000313" key="15">
    <source>
        <dbReference type="EMBL" id="GEO03880.1"/>
    </source>
</evidence>
<evidence type="ECO:0000256" key="13">
    <source>
        <dbReference type="NCBIfam" id="TIGR04265"/>
    </source>
</evidence>
<evidence type="ECO:0000256" key="1">
    <source>
        <dbReference type="ARBA" id="ARBA00004651"/>
    </source>
</evidence>
<evidence type="ECO:0000256" key="7">
    <source>
        <dbReference type="ARBA" id="ARBA00022989"/>
    </source>
</evidence>
<feature type="active site" evidence="12">
    <location>
        <position position="228"/>
    </location>
</feature>
<comment type="caution">
    <text evidence="15">The sequence shown here is derived from an EMBL/GenBank/DDBJ whole genome shotgun (WGS) entry which is preliminary data.</text>
</comment>
<accession>A0A512AW28</accession>
<keyword evidence="10 12" id="KW-0594">Phospholipid biosynthesis</keyword>
<gene>
    <name evidence="15" type="primary">cls</name>
    <name evidence="15" type="ORF">AAE02nite_15440</name>
</gene>
<dbReference type="Pfam" id="PF13396">
    <property type="entry name" value="PLDc_N"/>
    <property type="match status" value="1"/>
</dbReference>
<dbReference type="SMART" id="SM00155">
    <property type="entry name" value="PLDc"/>
    <property type="match status" value="2"/>
</dbReference>
<evidence type="ECO:0000256" key="8">
    <source>
        <dbReference type="ARBA" id="ARBA00023098"/>
    </source>
</evidence>
<dbReference type="CDD" id="cd09112">
    <property type="entry name" value="PLDc_CLS_2"/>
    <property type="match status" value="1"/>
</dbReference>
<evidence type="ECO:0000256" key="12">
    <source>
        <dbReference type="HAMAP-Rule" id="MF_01916"/>
    </source>
</evidence>
<dbReference type="InterPro" id="IPR030874">
    <property type="entry name" value="Cardiolipin_synth_Firmi"/>
</dbReference>
<comment type="function">
    <text evidence="12">Catalyzes the reversible phosphatidyl group transfer from one phosphatidylglycerol molecule to another to form cardiolipin (CL) (diphosphatidylglycerol) and glycerol.</text>
</comment>
<dbReference type="GO" id="GO:0008808">
    <property type="term" value="F:cardiolipin synthase activity"/>
    <property type="evidence" value="ECO:0007669"/>
    <property type="project" value="UniProtKB-UniRule"/>
</dbReference>
<organism evidence="15 16">
    <name type="scientific">Adhaeribacter aerolatus</name>
    <dbReference type="NCBI Taxonomy" id="670289"/>
    <lineage>
        <taxon>Bacteria</taxon>
        <taxon>Pseudomonadati</taxon>
        <taxon>Bacteroidota</taxon>
        <taxon>Cytophagia</taxon>
        <taxon>Cytophagales</taxon>
        <taxon>Hymenobacteraceae</taxon>
        <taxon>Adhaeribacter</taxon>
    </lineage>
</organism>
<feature type="transmembrane region" description="Helical" evidence="12">
    <location>
        <begin position="35"/>
        <end position="53"/>
    </location>
</feature>
<evidence type="ECO:0000256" key="4">
    <source>
        <dbReference type="ARBA" id="ARBA00022679"/>
    </source>
</evidence>
<keyword evidence="9 12" id="KW-0472">Membrane</keyword>
<comment type="similarity">
    <text evidence="12">Belongs to the phospholipase D family. Cardiolipin synthase subfamily.</text>
</comment>
<name>A0A512AW28_9BACT</name>
<dbReference type="CDD" id="cd09110">
    <property type="entry name" value="PLDc_CLS_1"/>
    <property type="match status" value="1"/>
</dbReference>
<evidence type="ECO:0000256" key="9">
    <source>
        <dbReference type="ARBA" id="ARBA00023136"/>
    </source>
</evidence>
<dbReference type="OrthoDB" id="9762009at2"/>
<keyword evidence="4 12" id="KW-0808">Transferase</keyword>
<evidence type="ECO:0000256" key="11">
    <source>
        <dbReference type="ARBA" id="ARBA00023264"/>
    </source>
</evidence>
<evidence type="ECO:0000256" key="10">
    <source>
        <dbReference type="ARBA" id="ARBA00023209"/>
    </source>
</evidence>
<evidence type="ECO:0000313" key="16">
    <source>
        <dbReference type="Proteomes" id="UP000321532"/>
    </source>
</evidence>
<dbReference type="Pfam" id="PF13091">
    <property type="entry name" value="PLDc_2"/>
    <property type="match status" value="2"/>
</dbReference>
<evidence type="ECO:0000256" key="6">
    <source>
        <dbReference type="ARBA" id="ARBA00022737"/>
    </source>
</evidence>
<dbReference type="HAMAP" id="MF_01916">
    <property type="entry name" value="Cardiolipin_synth_Cls"/>
    <property type="match status" value="1"/>
</dbReference>
<feature type="active site" evidence="12">
    <location>
        <position position="408"/>
    </location>
</feature>
<dbReference type="GO" id="GO:0005886">
    <property type="term" value="C:plasma membrane"/>
    <property type="evidence" value="ECO:0007669"/>
    <property type="project" value="UniProtKB-SubCell"/>
</dbReference>
<feature type="domain" description="PLD phosphodiesterase" evidence="14">
    <location>
        <begin position="396"/>
        <end position="423"/>
    </location>
</feature>
<dbReference type="Proteomes" id="UP000321532">
    <property type="component" value="Unassembled WGS sequence"/>
</dbReference>
<keyword evidence="16" id="KW-1185">Reference proteome</keyword>